<evidence type="ECO:0000313" key="2">
    <source>
        <dbReference type="EMBL" id="SFG11334.1"/>
    </source>
</evidence>
<evidence type="ECO:0000313" key="3">
    <source>
        <dbReference type="Proteomes" id="UP000199337"/>
    </source>
</evidence>
<feature type="transmembrane region" description="Helical" evidence="1">
    <location>
        <begin position="77"/>
        <end position="100"/>
    </location>
</feature>
<keyword evidence="3" id="KW-1185">Reference proteome</keyword>
<feature type="transmembrane region" description="Helical" evidence="1">
    <location>
        <begin position="392"/>
        <end position="418"/>
    </location>
</feature>
<proteinExistence type="predicted"/>
<name>A0A1I2P5L7_9FIRM</name>
<feature type="transmembrane region" description="Helical" evidence="1">
    <location>
        <begin position="237"/>
        <end position="255"/>
    </location>
</feature>
<feature type="transmembrane region" description="Helical" evidence="1">
    <location>
        <begin position="438"/>
        <end position="454"/>
    </location>
</feature>
<evidence type="ECO:0000256" key="1">
    <source>
        <dbReference type="SAM" id="Phobius"/>
    </source>
</evidence>
<feature type="transmembrane region" description="Helical" evidence="1">
    <location>
        <begin position="21"/>
        <end position="41"/>
    </location>
</feature>
<protein>
    <submittedName>
        <fullName evidence="2">ABC-2 type transport system permease protein</fullName>
    </submittedName>
</protein>
<feature type="transmembrane region" description="Helical" evidence="1">
    <location>
        <begin position="158"/>
        <end position="181"/>
    </location>
</feature>
<reference evidence="3" key="1">
    <citation type="submission" date="2016-10" db="EMBL/GenBank/DDBJ databases">
        <authorList>
            <person name="Varghese N."/>
            <person name="Submissions S."/>
        </authorList>
    </citation>
    <scope>NUCLEOTIDE SEQUENCE [LARGE SCALE GENOMIC DNA]</scope>
    <source>
        <strain evidence="3">DSM 17038</strain>
    </source>
</reference>
<organism evidence="2 3">
    <name type="scientific">Desulfotruncus arcticus DSM 17038</name>
    <dbReference type="NCBI Taxonomy" id="1121424"/>
    <lineage>
        <taxon>Bacteria</taxon>
        <taxon>Bacillati</taxon>
        <taxon>Bacillota</taxon>
        <taxon>Clostridia</taxon>
        <taxon>Eubacteriales</taxon>
        <taxon>Desulfallaceae</taxon>
        <taxon>Desulfotruncus</taxon>
    </lineage>
</organism>
<feature type="transmembrane region" description="Helical" evidence="1">
    <location>
        <begin position="121"/>
        <end position="146"/>
    </location>
</feature>
<sequence length="532" mass="57178">MKENHFAGTGKLLKLYLRRDRIVLPIWILLPMILIMLQMSFVKAMPDWQVLIAELSASPLTASLLGPIVPLSIEGAILWRGLLQASIAVMIGAALTMIRHTRTEEASGRNELILGRPVGRYANLSAALILSCGGSLLAGLLTAAALMGNGLAGNGSLLAGLTLAASGCIFAGIGGLCAQIFEHSGSARGGVFGVYGLTMVAMVLNNMGGGSTGWAWLAPEAWFRITVPFGENHAWPLLVLIVLSALPMMLSYMLLVRRDMGTGLIAQKEGSANASPRFNSPMALAWRQHKGSILAWAIGMAYLGGTMGVGTPNISEAISSTFAQMNTSWAPAMAKLGNQEGFIAILIYILGLMGGLSVFAVTTIQRLRKEEKEHYAEMVLSRPVSRVKWMGSYLAVAFASSALILLVLGLACGLGWSIAAGEFSHFPRVLGMSLSKIPSVWTIIGIAALLYGWLPRIASVLNWLILSAFIFIEMLWEVGIVGWSALQWTPFAYAHYSIPIHELATLPLIILTVITVVLIWFGFIGFRRRSIG</sequence>
<keyword evidence="1" id="KW-0812">Transmembrane</keyword>
<keyword evidence="1" id="KW-1133">Transmembrane helix</keyword>
<dbReference type="STRING" id="341036.SAMN05660649_00723"/>
<feature type="transmembrane region" description="Helical" evidence="1">
    <location>
        <begin position="461"/>
        <end position="486"/>
    </location>
</feature>
<dbReference type="RefSeq" id="WP_092468794.1">
    <property type="nucleotide sequence ID" value="NZ_FOOX01000002.1"/>
</dbReference>
<gene>
    <name evidence="2" type="ORF">SAMN05660649_00723</name>
</gene>
<dbReference type="AlphaFoldDB" id="A0A1I2P5L7"/>
<feature type="transmembrane region" description="Helical" evidence="1">
    <location>
        <begin position="342"/>
        <end position="364"/>
    </location>
</feature>
<accession>A0A1I2P5L7</accession>
<dbReference type="OrthoDB" id="2014935at2"/>
<feature type="transmembrane region" description="Helical" evidence="1">
    <location>
        <begin position="293"/>
        <end position="311"/>
    </location>
</feature>
<feature type="transmembrane region" description="Helical" evidence="1">
    <location>
        <begin position="193"/>
        <end position="217"/>
    </location>
</feature>
<feature type="transmembrane region" description="Helical" evidence="1">
    <location>
        <begin position="506"/>
        <end position="526"/>
    </location>
</feature>
<keyword evidence="1" id="KW-0472">Membrane</keyword>
<dbReference type="Proteomes" id="UP000199337">
    <property type="component" value="Unassembled WGS sequence"/>
</dbReference>
<dbReference type="EMBL" id="FOOX01000002">
    <property type="protein sequence ID" value="SFG11334.1"/>
    <property type="molecule type" value="Genomic_DNA"/>
</dbReference>